<comment type="pathway">
    <text evidence="3">Nitrogen metabolism; (S)-allantoin degradation; allantoate from (S)-allantoin: step 1/1.</text>
</comment>
<dbReference type="Gene3D" id="3.20.20.140">
    <property type="entry name" value="Metal-dependent hydrolases"/>
    <property type="match status" value="1"/>
</dbReference>
<dbReference type="NCBIfam" id="TIGR03178">
    <property type="entry name" value="allantoinase"/>
    <property type="match status" value="1"/>
</dbReference>
<dbReference type="GO" id="GO:0006145">
    <property type="term" value="P:purine nucleobase catabolic process"/>
    <property type="evidence" value="ECO:0007669"/>
    <property type="project" value="TreeGrafter"/>
</dbReference>
<evidence type="ECO:0000256" key="1">
    <source>
        <dbReference type="ARBA" id="ARBA00001947"/>
    </source>
</evidence>
<comment type="subunit">
    <text evidence="6">Homotetramer.</text>
</comment>
<comment type="function">
    <text evidence="2">Catalyzes the reversible cyclization of carbamoyl aspartate to dihydroorotate.</text>
</comment>
<protein>
    <recommendedName>
        <fullName evidence="7">allantoinase</fullName>
        <ecNumber evidence="7">3.5.2.5</ecNumber>
    </recommendedName>
</protein>
<keyword evidence="10" id="KW-0862">Zinc</keyword>
<feature type="domain" description="Amidohydrolase-related" evidence="11">
    <location>
        <begin position="54"/>
        <end position="424"/>
    </location>
</feature>
<dbReference type="InterPro" id="IPR002195">
    <property type="entry name" value="Dihydroorotase_CS"/>
</dbReference>
<evidence type="ECO:0000256" key="7">
    <source>
        <dbReference type="ARBA" id="ARBA00012863"/>
    </source>
</evidence>
<evidence type="ECO:0000256" key="9">
    <source>
        <dbReference type="ARBA" id="ARBA00022801"/>
    </source>
</evidence>
<dbReference type="PANTHER" id="PTHR43668">
    <property type="entry name" value="ALLANTOINASE"/>
    <property type="match status" value="1"/>
</dbReference>
<proteinExistence type="inferred from homology"/>
<dbReference type="KEGG" id="pnd:Pla175_41550"/>
<reference evidence="12 13" key="1">
    <citation type="submission" date="2019-02" db="EMBL/GenBank/DDBJ databases">
        <title>Deep-cultivation of Planctomycetes and their phenomic and genomic characterization uncovers novel biology.</title>
        <authorList>
            <person name="Wiegand S."/>
            <person name="Jogler M."/>
            <person name="Boedeker C."/>
            <person name="Pinto D."/>
            <person name="Vollmers J."/>
            <person name="Rivas-Marin E."/>
            <person name="Kohn T."/>
            <person name="Peeters S.H."/>
            <person name="Heuer A."/>
            <person name="Rast P."/>
            <person name="Oberbeckmann S."/>
            <person name="Bunk B."/>
            <person name="Jeske O."/>
            <person name="Meyerdierks A."/>
            <person name="Storesund J.E."/>
            <person name="Kallscheuer N."/>
            <person name="Luecker S."/>
            <person name="Lage O.M."/>
            <person name="Pohl T."/>
            <person name="Merkel B.J."/>
            <person name="Hornburger P."/>
            <person name="Mueller R.-W."/>
            <person name="Bruemmer F."/>
            <person name="Labrenz M."/>
            <person name="Spormann A.M."/>
            <person name="Op den Camp H."/>
            <person name="Overmann J."/>
            <person name="Amann R."/>
            <person name="Jetten M.S.M."/>
            <person name="Mascher T."/>
            <person name="Medema M.H."/>
            <person name="Devos D.P."/>
            <person name="Kaster A.-K."/>
            <person name="Ovreas L."/>
            <person name="Rohde M."/>
            <person name="Galperin M.Y."/>
            <person name="Jogler C."/>
        </authorList>
    </citation>
    <scope>NUCLEOTIDE SEQUENCE [LARGE SCALE GENOMIC DNA]</scope>
    <source>
        <strain evidence="12 13">Pla175</strain>
    </source>
</reference>
<evidence type="ECO:0000256" key="10">
    <source>
        <dbReference type="ARBA" id="ARBA00022833"/>
    </source>
</evidence>
<dbReference type="EMBL" id="CP036291">
    <property type="protein sequence ID" value="QDU90744.1"/>
    <property type="molecule type" value="Genomic_DNA"/>
</dbReference>
<dbReference type="GO" id="GO:0050897">
    <property type="term" value="F:cobalt ion binding"/>
    <property type="evidence" value="ECO:0007669"/>
    <property type="project" value="InterPro"/>
</dbReference>
<dbReference type="Pfam" id="PF01979">
    <property type="entry name" value="Amidohydro_1"/>
    <property type="match status" value="1"/>
</dbReference>
<dbReference type="EC" id="3.5.2.5" evidence="7"/>
<accession>A0A518DGZ3</accession>
<comment type="similarity">
    <text evidence="4">Belongs to the metallo-dependent hydrolases superfamily. DHOase family. Class I DHOase subfamily.</text>
</comment>
<dbReference type="GO" id="GO:0000256">
    <property type="term" value="P:allantoin catabolic process"/>
    <property type="evidence" value="ECO:0007669"/>
    <property type="project" value="InterPro"/>
</dbReference>
<dbReference type="RefSeq" id="WP_145289844.1">
    <property type="nucleotide sequence ID" value="NZ_CP036291.1"/>
</dbReference>
<dbReference type="FunFam" id="3.20.20.140:FF:000032">
    <property type="entry name" value="Allantoinase Dal1"/>
    <property type="match status" value="1"/>
</dbReference>
<comment type="cofactor">
    <cofactor evidence="1">
        <name>Zn(2+)</name>
        <dbReference type="ChEBI" id="CHEBI:29105"/>
    </cofactor>
</comment>
<sequence>MTLDRLDPELVLSSRRVVLPGGERPATVVVRDGRIVEVRGYDPSAGDDLGRLALLPGLIDPHVHLNEPGRTEWEGFASGTAAAASGGVTTLIDMPLNSSPVTTTLAALQAKRAAARGAGLWVDVGFHAGLVPGNLAELPALLDAGVMGVKSFLCDSGLDEFPAVRRADLAAAMPLLADRDAVLLAHAEVAHAMPPLADPRSYADYLASRPAQFEQEAIALLVELCESTGCRTHIVHLADADALPTLAAARGRGLPITVETCPHYLTFAAEEIADGATAYKCAPPIRDASHRERLWQGLADGVIDLVASDHSPCPPEMKSLDEGRFDLAWGGVSSLQLGLPAVWAEAQRRGHTLADVAGWMCDAPARLLGLEGGVRVGAPANLVVFDPDHAWAVDPDLLLHRHKITPYAGRRLRGGVVRTYLRGQLAAAGKGDCL</sequence>
<evidence type="ECO:0000256" key="3">
    <source>
        <dbReference type="ARBA" id="ARBA00004968"/>
    </source>
</evidence>
<dbReference type="SUPFAM" id="SSF51556">
    <property type="entry name" value="Metallo-dependent hydrolases"/>
    <property type="match status" value="1"/>
</dbReference>
<dbReference type="GO" id="GO:0005737">
    <property type="term" value="C:cytoplasm"/>
    <property type="evidence" value="ECO:0007669"/>
    <property type="project" value="TreeGrafter"/>
</dbReference>
<evidence type="ECO:0000256" key="6">
    <source>
        <dbReference type="ARBA" id="ARBA00011881"/>
    </source>
</evidence>
<evidence type="ECO:0000313" key="12">
    <source>
        <dbReference type="EMBL" id="QDU90744.1"/>
    </source>
</evidence>
<evidence type="ECO:0000313" key="13">
    <source>
        <dbReference type="Proteomes" id="UP000317429"/>
    </source>
</evidence>
<dbReference type="InterPro" id="IPR011059">
    <property type="entry name" value="Metal-dep_hydrolase_composite"/>
</dbReference>
<comment type="similarity">
    <text evidence="5">Belongs to the metallo-dependent hydrolases superfamily. Allantoinase family.</text>
</comment>
<dbReference type="SUPFAM" id="SSF51338">
    <property type="entry name" value="Composite domain of metallo-dependent hydrolases"/>
    <property type="match status" value="1"/>
</dbReference>
<organism evidence="12 13">
    <name type="scientific">Pirellulimonas nuda</name>
    <dbReference type="NCBI Taxonomy" id="2528009"/>
    <lineage>
        <taxon>Bacteria</taxon>
        <taxon>Pseudomonadati</taxon>
        <taxon>Planctomycetota</taxon>
        <taxon>Planctomycetia</taxon>
        <taxon>Pirellulales</taxon>
        <taxon>Lacipirellulaceae</taxon>
        <taxon>Pirellulimonas</taxon>
    </lineage>
</organism>
<dbReference type="AlphaFoldDB" id="A0A518DGZ3"/>
<keyword evidence="8" id="KW-0479">Metal-binding</keyword>
<dbReference type="PANTHER" id="PTHR43668:SF2">
    <property type="entry name" value="ALLANTOINASE"/>
    <property type="match status" value="1"/>
</dbReference>
<dbReference type="InterPro" id="IPR050138">
    <property type="entry name" value="DHOase/Allantoinase_Hydrolase"/>
</dbReference>
<dbReference type="InterPro" id="IPR006680">
    <property type="entry name" value="Amidohydro-rel"/>
</dbReference>
<dbReference type="InterPro" id="IPR017593">
    <property type="entry name" value="Allantoinase"/>
</dbReference>
<keyword evidence="13" id="KW-1185">Reference proteome</keyword>
<dbReference type="OrthoDB" id="9765462at2"/>
<evidence type="ECO:0000259" key="11">
    <source>
        <dbReference type="Pfam" id="PF01979"/>
    </source>
</evidence>
<evidence type="ECO:0000256" key="5">
    <source>
        <dbReference type="ARBA" id="ARBA00010368"/>
    </source>
</evidence>
<evidence type="ECO:0000256" key="4">
    <source>
        <dbReference type="ARBA" id="ARBA00010286"/>
    </source>
</evidence>
<dbReference type="InterPro" id="IPR032466">
    <property type="entry name" value="Metal_Hydrolase"/>
</dbReference>
<dbReference type="PROSITE" id="PS00482">
    <property type="entry name" value="DIHYDROOROTASE_1"/>
    <property type="match status" value="1"/>
</dbReference>
<dbReference type="GO" id="GO:0004038">
    <property type="term" value="F:allantoinase activity"/>
    <property type="evidence" value="ECO:0007669"/>
    <property type="project" value="UniProtKB-EC"/>
</dbReference>
<keyword evidence="9 12" id="KW-0378">Hydrolase</keyword>
<name>A0A518DGZ3_9BACT</name>
<evidence type="ECO:0000256" key="2">
    <source>
        <dbReference type="ARBA" id="ARBA00002368"/>
    </source>
</evidence>
<dbReference type="Proteomes" id="UP000317429">
    <property type="component" value="Chromosome"/>
</dbReference>
<evidence type="ECO:0000256" key="8">
    <source>
        <dbReference type="ARBA" id="ARBA00022723"/>
    </source>
</evidence>
<dbReference type="GO" id="GO:0008270">
    <property type="term" value="F:zinc ion binding"/>
    <property type="evidence" value="ECO:0007669"/>
    <property type="project" value="InterPro"/>
</dbReference>
<gene>
    <name evidence="12" type="primary">allB</name>
    <name evidence="12" type="ORF">Pla175_41550</name>
</gene>